<dbReference type="OrthoDB" id="10014409at2759"/>
<reference evidence="2" key="1">
    <citation type="submission" date="2021-02" db="EMBL/GenBank/DDBJ databases">
        <authorList>
            <person name="Nowell W R."/>
        </authorList>
    </citation>
    <scope>NUCLEOTIDE SEQUENCE</scope>
    <source>
        <strain evidence="2">Ploen Becks lab</strain>
    </source>
</reference>
<dbReference type="PANTHER" id="PTHR47027">
    <property type="entry name" value="REVERSE TRANSCRIPTASE DOMAIN-CONTAINING PROTEIN"/>
    <property type="match status" value="1"/>
</dbReference>
<dbReference type="InterPro" id="IPR000477">
    <property type="entry name" value="RT_dom"/>
</dbReference>
<evidence type="ECO:0000259" key="1">
    <source>
        <dbReference type="PROSITE" id="PS50878"/>
    </source>
</evidence>
<evidence type="ECO:0000313" key="2">
    <source>
        <dbReference type="EMBL" id="CAF1135174.1"/>
    </source>
</evidence>
<dbReference type="Proteomes" id="UP000663879">
    <property type="component" value="Unassembled WGS sequence"/>
</dbReference>
<sequence length="263" mass="30084">MLKYSGSNYVTKILKTLFEKMVNYQTMPYHFNVSILKPIIKDKKNPNDDISNLRPVAISDACANIFETLILKKLERQHTDNHKQFGFKIKASCSHAIFLLNHAIKNSEHFNKRLYVCAVDASKAFDKVNRDILWSKLIKLELCPSIILSIVSYYTKVGVRQGGAISPKLFAIYLEELITLVEDCHAGLKFGKQKIDVVANVDDVLLISTTKLGLQKQLNILQEYGAKNEIKYNPQKTVYMVFNQKIQRNAAEAREDIWQSNLT</sequence>
<dbReference type="EMBL" id="CAJNOC010009961">
    <property type="protein sequence ID" value="CAF1135174.1"/>
    <property type="molecule type" value="Genomic_DNA"/>
</dbReference>
<gene>
    <name evidence="2" type="ORF">OXX778_LOCUS22654</name>
</gene>
<dbReference type="PANTHER" id="PTHR47027:SF20">
    <property type="entry name" value="REVERSE TRANSCRIPTASE-LIKE PROTEIN WITH RNA-DIRECTED DNA POLYMERASE DOMAIN"/>
    <property type="match status" value="1"/>
</dbReference>
<name>A0A814RQE3_9BILA</name>
<dbReference type="PROSITE" id="PS50878">
    <property type="entry name" value="RT_POL"/>
    <property type="match status" value="1"/>
</dbReference>
<feature type="non-terminal residue" evidence="2">
    <location>
        <position position="263"/>
    </location>
</feature>
<evidence type="ECO:0000313" key="3">
    <source>
        <dbReference type="Proteomes" id="UP000663879"/>
    </source>
</evidence>
<keyword evidence="3" id="KW-1185">Reference proteome</keyword>
<proteinExistence type="predicted"/>
<dbReference type="CDD" id="cd01650">
    <property type="entry name" value="RT_nLTR_like"/>
    <property type="match status" value="1"/>
</dbReference>
<organism evidence="2 3">
    <name type="scientific">Brachionus calyciflorus</name>
    <dbReference type="NCBI Taxonomy" id="104777"/>
    <lineage>
        <taxon>Eukaryota</taxon>
        <taxon>Metazoa</taxon>
        <taxon>Spiralia</taxon>
        <taxon>Gnathifera</taxon>
        <taxon>Rotifera</taxon>
        <taxon>Eurotatoria</taxon>
        <taxon>Monogononta</taxon>
        <taxon>Pseudotrocha</taxon>
        <taxon>Ploima</taxon>
        <taxon>Brachionidae</taxon>
        <taxon>Brachionus</taxon>
    </lineage>
</organism>
<dbReference type="InterPro" id="IPR043502">
    <property type="entry name" value="DNA/RNA_pol_sf"/>
</dbReference>
<comment type="caution">
    <text evidence="2">The sequence shown here is derived from an EMBL/GenBank/DDBJ whole genome shotgun (WGS) entry which is preliminary data.</text>
</comment>
<dbReference type="AlphaFoldDB" id="A0A814RQE3"/>
<protein>
    <recommendedName>
        <fullName evidence="1">Reverse transcriptase domain-containing protein</fullName>
    </recommendedName>
</protein>
<accession>A0A814RQE3</accession>
<dbReference type="SUPFAM" id="SSF56672">
    <property type="entry name" value="DNA/RNA polymerases"/>
    <property type="match status" value="1"/>
</dbReference>
<feature type="domain" description="Reverse transcriptase" evidence="1">
    <location>
        <begin position="20"/>
        <end position="263"/>
    </location>
</feature>
<dbReference type="Pfam" id="PF00078">
    <property type="entry name" value="RVT_1"/>
    <property type="match status" value="1"/>
</dbReference>